<dbReference type="RefSeq" id="WP_100848505.1">
    <property type="nucleotide sequence ID" value="NZ_PHHE01000001.1"/>
</dbReference>
<keyword evidence="1" id="KW-1277">Toxin-antitoxin system</keyword>
<dbReference type="PANTHER" id="PTHR35401:SF2">
    <property type="entry name" value="ABC-TYPE TRANSPORT SYSTEM"/>
    <property type="match status" value="1"/>
</dbReference>
<dbReference type="EMBL" id="PHHE01000001">
    <property type="protein sequence ID" value="PKA72392.1"/>
    <property type="molecule type" value="Genomic_DNA"/>
</dbReference>
<comment type="caution">
    <text evidence="3">The sequence shown here is derived from an EMBL/GenBank/DDBJ whole genome shotgun (WGS) entry which is preliminary data.</text>
</comment>
<keyword evidence="4" id="KW-1185">Reference proteome</keyword>
<dbReference type="Pfam" id="PF08681">
    <property type="entry name" value="TacA1"/>
    <property type="match status" value="1"/>
</dbReference>
<dbReference type="Proteomes" id="UP000232455">
    <property type="component" value="Unassembled WGS sequence"/>
</dbReference>
<evidence type="ECO:0000313" key="4">
    <source>
        <dbReference type="Proteomes" id="UP000232455"/>
    </source>
</evidence>
<evidence type="ECO:0000256" key="2">
    <source>
        <dbReference type="ARBA" id="ARBA00049988"/>
    </source>
</evidence>
<evidence type="ECO:0000256" key="1">
    <source>
        <dbReference type="ARBA" id="ARBA00022649"/>
    </source>
</evidence>
<dbReference type="SUPFAM" id="SSF47598">
    <property type="entry name" value="Ribbon-helix-helix"/>
    <property type="match status" value="1"/>
</dbReference>
<name>A0ABX4Q6H3_9PSED</name>
<dbReference type="PANTHER" id="PTHR35401">
    <property type="entry name" value="COPG FAMILY HELIX-TURN-HELIX PROTEIN-RELATED-RELATED"/>
    <property type="match status" value="1"/>
</dbReference>
<dbReference type="Gene3D" id="1.20.5.780">
    <property type="entry name" value="Single helix bin"/>
    <property type="match status" value="1"/>
</dbReference>
<comment type="similarity">
    <text evidence="2">Belongs to the TacA antitoxin family.</text>
</comment>
<evidence type="ECO:0000313" key="3">
    <source>
        <dbReference type="EMBL" id="PKA72392.1"/>
    </source>
</evidence>
<accession>A0ABX4Q6H3</accession>
<reference evidence="3 4" key="1">
    <citation type="submission" date="2017-11" db="EMBL/GenBank/DDBJ databases">
        <title>Genome sequencing of a diverse group of Pseudomonas species.</title>
        <authorList>
            <person name="Loper J."/>
        </authorList>
    </citation>
    <scope>NUCLEOTIDE SEQUENCE [LARGE SCALE GENOMIC DNA]</scope>
    <source>
        <strain evidence="3 4">LMG 25716</strain>
    </source>
</reference>
<dbReference type="InterPro" id="IPR010985">
    <property type="entry name" value="Ribbon_hlx_hlx"/>
</dbReference>
<gene>
    <name evidence="3" type="ORF">ATI02_5445</name>
</gene>
<proteinExistence type="inferred from homology"/>
<organism evidence="3 4">
    <name type="scientific">Pseudomonas baetica</name>
    <dbReference type="NCBI Taxonomy" id="674054"/>
    <lineage>
        <taxon>Bacteria</taxon>
        <taxon>Pseudomonadati</taxon>
        <taxon>Pseudomonadota</taxon>
        <taxon>Gammaproteobacteria</taxon>
        <taxon>Pseudomonadales</taxon>
        <taxon>Pseudomonadaceae</taxon>
        <taxon>Pseudomonas</taxon>
    </lineage>
</organism>
<dbReference type="InterPro" id="IPR014795">
    <property type="entry name" value="TacA_1-like"/>
</dbReference>
<protein>
    <submittedName>
        <fullName evidence="3">Uncharacterized protein (DUF1778 family)</fullName>
    </submittedName>
</protein>
<sequence length="103" mass="11635">MTTLEETLKSTKSARLEIKTTDFAKELIKRAATLQGLDMTSFIIASAFEKAEAVIESHNRIEASERAFARIRNILLEDETAAPSEALLRLMRGQHEDRRDANM</sequence>